<keyword evidence="4" id="KW-0614">Plasmid</keyword>
<dbReference type="EMBL" id="KJ396772">
    <property type="protein sequence ID" value="AIE41949.1"/>
    <property type="molecule type" value="Genomic_DNA"/>
</dbReference>
<sequence length="197" mass="20627">MSRYPAWLTDRSAAAPAEGYEDPEAARLALRRLASGVTVLTVSRDGVRHGTTASAVVTLSRDPLVLGACLRPTSTFASMVRRAGRFSVNVLGSAQDDVARRFANPGRPLGDAQFEGFDWTTDPLTGAPLLGGSLAHMACRVLGWHQVGDHDMLLAEVTGGSHTVDSPMLSFAGRMHSACVTPAASVSVPASPSEVVS</sequence>
<evidence type="ECO:0000256" key="1">
    <source>
        <dbReference type="ARBA" id="ARBA00008898"/>
    </source>
</evidence>
<dbReference type="PANTHER" id="PTHR30466">
    <property type="entry name" value="FLAVIN REDUCTASE"/>
    <property type="match status" value="1"/>
</dbReference>
<reference evidence="4" key="5">
    <citation type="journal article" date="2011" name="Microbiology">
        <title>The role of two SARP family transcriptional regulators in regulation of the auricin gene cluster in Streptomyces aureofaciens CCM 3239.</title>
        <authorList>
            <person name="Novakova R."/>
            <person name="Rehakova A."/>
            <person name="Kutas P."/>
            <person name="Feckova L."/>
            <person name="Kormanec J."/>
        </authorList>
    </citation>
    <scope>NUCLEOTIDE SEQUENCE</scope>
    <source>
        <strain evidence="4">CCM3239</strain>
        <plasmid evidence="4">pSA3239</plasmid>
    </source>
</reference>
<protein>
    <submittedName>
        <fullName evidence="4">Flavin reductase domain-containing protein</fullName>
    </submittedName>
</protein>
<feature type="domain" description="Flavin reductase like" evidence="3">
    <location>
        <begin position="30"/>
        <end position="177"/>
    </location>
</feature>
<proteinExistence type="inferred from homology"/>
<reference evidence="4" key="3">
    <citation type="journal article" date="2010" name="Folia Microbiol. (Praha)">
        <title>Identification and characterization of an indigoidine-like gene for a blue pigment biosynthesis in Streptomyces aureofaciens CCM 3239.</title>
        <authorList>
            <person name="Novakova R."/>
            <person name="Odnogova Z."/>
            <person name="Kutas P."/>
            <person name="Feckova L."/>
            <person name="Kormanec J."/>
        </authorList>
    </citation>
    <scope>NUCLEOTIDE SEQUENCE</scope>
    <source>
        <strain evidence="4">CCM3239</strain>
        <plasmid evidence="4">pSA3239</plasmid>
    </source>
</reference>
<reference evidence="4" key="1">
    <citation type="journal article" date="2002" name="Gene">
        <title>Cloning and characterization of a polyketide synthase gene cluster involved in biosynthesis of a proposed angucycline-like polyketide auricin in Streptomyces aureofaciens CCM 3239.</title>
        <authorList>
            <person name="Novakova R."/>
            <person name="Bistakova J."/>
            <person name="Homerova D."/>
            <person name="Rezuchova B."/>
            <person name="Kormanec J."/>
        </authorList>
    </citation>
    <scope>NUCLEOTIDE SEQUENCE</scope>
    <source>
        <strain evidence="4">CCM3239</strain>
        <plasmid evidence="4">pSA3239</plasmid>
    </source>
</reference>
<reference evidence="4" key="2">
    <citation type="journal article" date="2005" name="Microbiology">
        <title>Characterization of a regulatory gene essential for the production of the angucycline-like polyketide antibiotic auricin in Streptomyces aureofaciens CCM 3239.</title>
        <authorList>
            <person name="Novakova R."/>
            <person name="Homerova D."/>
            <person name="Feckova L."/>
            <person name="Kormanec J."/>
        </authorList>
    </citation>
    <scope>NUCLEOTIDE SEQUENCE</scope>
    <source>
        <strain evidence="4">CCM3239</strain>
        <plasmid evidence="4">pSA3239</plasmid>
    </source>
</reference>
<name>A0A068L7U1_KITAU</name>
<evidence type="ECO:0000313" key="4">
    <source>
        <dbReference type="EMBL" id="AIE41949.1"/>
    </source>
</evidence>
<reference evidence="4" key="7">
    <citation type="journal article" date="2014" name="Appl. Microbiol. Biotechnol.">
        <title>Intriguing properties of the angucycline antibiotic auricin and complex regulation of its biosynthesis.</title>
        <authorList>
            <person name="Kormanec J."/>
            <person name="Novakova R."/>
            <person name="Mingyar E."/>
            <person name="Feckova L."/>
        </authorList>
    </citation>
    <scope>NUCLEOTIDE SEQUENCE</scope>
    <source>
        <strain evidence="4">CCM3239</strain>
        <plasmid evidence="4">pSA3239</plasmid>
    </source>
</reference>
<dbReference type="InterPro" id="IPR012349">
    <property type="entry name" value="Split_barrel_FMN-bd"/>
</dbReference>
<dbReference type="GO" id="GO:0010181">
    <property type="term" value="F:FMN binding"/>
    <property type="evidence" value="ECO:0007669"/>
    <property type="project" value="InterPro"/>
</dbReference>
<dbReference type="Pfam" id="PF01613">
    <property type="entry name" value="Flavin_Reduct"/>
    <property type="match status" value="1"/>
</dbReference>
<keyword evidence="2" id="KW-0560">Oxidoreductase</keyword>
<dbReference type="PANTHER" id="PTHR30466:SF11">
    <property type="entry name" value="FLAVIN-DEPENDENT MONOOXYGENASE, REDUCTASE SUBUNIT HSAB"/>
    <property type="match status" value="1"/>
</dbReference>
<dbReference type="AlphaFoldDB" id="A0A068L7U1"/>
<comment type="similarity">
    <text evidence="1">Belongs to the non-flavoprotein flavin reductase family.</text>
</comment>
<reference evidence="4" key="6">
    <citation type="journal article" date="2013" name="FEMS Microbiol. Lett.">
        <title>The gene cluster aur1 for the angucycline antibiotic auricin is located on a large linear plasmid pSA3239 in Streptomyces aureofaciens CCM 3239.</title>
        <authorList>
            <person name="Novakova R."/>
            <person name="Knirschova R."/>
            <person name="Farkasovsky M."/>
            <person name="Feckova L."/>
            <person name="Rehakova A."/>
            <person name="Mingyar E."/>
            <person name="Kormanec J."/>
        </authorList>
    </citation>
    <scope>NUCLEOTIDE SEQUENCE</scope>
    <source>
        <strain evidence="4">CCM3239</strain>
        <plasmid evidence="4">pSA3239</plasmid>
    </source>
</reference>
<organism evidence="4">
    <name type="scientific">Kitasatospora aureofaciens</name>
    <name type="common">Streptomyces aureofaciens</name>
    <dbReference type="NCBI Taxonomy" id="1894"/>
    <lineage>
        <taxon>Bacteria</taxon>
        <taxon>Bacillati</taxon>
        <taxon>Actinomycetota</taxon>
        <taxon>Actinomycetes</taxon>
        <taxon>Kitasatosporales</taxon>
        <taxon>Streptomycetaceae</taxon>
        <taxon>Kitasatospora</taxon>
    </lineage>
</organism>
<dbReference type="InterPro" id="IPR002563">
    <property type="entry name" value="Flavin_Rdtase-like_dom"/>
</dbReference>
<reference evidence="4" key="8">
    <citation type="journal article" date="2015" name="Appl. Microbiol. Biotechnol.">
        <title>Characterisation of the genes involved in the biosynthesis and attachment of the aminodeoxysugar D-forosamine in the auricin gene cluster of Streptomyces aureofaciens CCM3239.</title>
        <authorList>
            <person name="Bekeova C."/>
            <person name="Rehakova A."/>
            <person name="Feckova L."/>
            <person name="Vlckova S."/>
            <person name="Novakova R."/>
            <person name="Mingyar E."/>
            <person name="Kormanec J."/>
        </authorList>
    </citation>
    <scope>NUCLEOTIDE SEQUENCE</scope>
    <source>
        <strain evidence="4">CCM3239</strain>
        <plasmid evidence="4">pSA3239</plasmid>
    </source>
</reference>
<dbReference type="InterPro" id="IPR050268">
    <property type="entry name" value="NADH-dep_flavin_reductase"/>
</dbReference>
<geneLocation type="plasmid" evidence="4">
    <name>pSA3239</name>
</geneLocation>
<evidence type="ECO:0000256" key="2">
    <source>
        <dbReference type="ARBA" id="ARBA00023002"/>
    </source>
</evidence>
<reference evidence="4" key="4">
    <citation type="journal article" date="2010" name="Microbiology">
        <title>The role of the TetR-family transcriptional regulator Aur1R in negative regulation of the auricin gene cluster in Streptomyces aureofaciens CCM 3239.</title>
        <authorList>
            <person name="Novakova R."/>
            <person name="Kutas P."/>
            <person name="Feckova L."/>
            <person name="Kormanec J."/>
        </authorList>
    </citation>
    <scope>NUCLEOTIDE SEQUENCE</scope>
    <source>
        <strain evidence="4">CCM3239</strain>
        <plasmid evidence="4">pSA3239</plasmid>
    </source>
</reference>
<dbReference type="SMART" id="SM00903">
    <property type="entry name" value="Flavin_Reduct"/>
    <property type="match status" value="1"/>
</dbReference>
<accession>A0A068L7U1</accession>
<dbReference type="SUPFAM" id="SSF50475">
    <property type="entry name" value="FMN-binding split barrel"/>
    <property type="match status" value="1"/>
</dbReference>
<dbReference type="GO" id="GO:0042602">
    <property type="term" value="F:riboflavin reductase (NADPH) activity"/>
    <property type="evidence" value="ECO:0007669"/>
    <property type="project" value="TreeGrafter"/>
</dbReference>
<dbReference type="Gene3D" id="2.30.110.10">
    <property type="entry name" value="Electron Transport, Fmn-binding Protein, Chain A"/>
    <property type="match status" value="1"/>
</dbReference>
<evidence type="ECO:0000259" key="3">
    <source>
        <dbReference type="SMART" id="SM00903"/>
    </source>
</evidence>